<dbReference type="AlphaFoldDB" id="A0A6J4J154"/>
<feature type="compositionally biased region" description="Basic and acidic residues" evidence="1">
    <location>
        <begin position="86"/>
        <end position="102"/>
    </location>
</feature>
<name>A0A6J4J154_9ACTN</name>
<feature type="compositionally biased region" description="Low complexity" evidence="1">
    <location>
        <begin position="149"/>
        <end position="166"/>
    </location>
</feature>
<feature type="region of interest" description="Disordered" evidence="1">
    <location>
        <begin position="1"/>
        <end position="220"/>
    </location>
</feature>
<evidence type="ECO:0000313" key="2">
    <source>
        <dbReference type="EMBL" id="CAA9267593.1"/>
    </source>
</evidence>
<feature type="compositionally biased region" description="Low complexity" evidence="1">
    <location>
        <begin position="209"/>
        <end position="220"/>
    </location>
</feature>
<feature type="compositionally biased region" description="Basic residues" evidence="1">
    <location>
        <begin position="24"/>
        <end position="63"/>
    </location>
</feature>
<gene>
    <name evidence="2" type="ORF">AVDCRST_MAG41-2712</name>
</gene>
<feature type="compositionally biased region" description="Low complexity" evidence="1">
    <location>
        <begin position="103"/>
        <end position="124"/>
    </location>
</feature>
<feature type="non-terminal residue" evidence="2">
    <location>
        <position position="1"/>
    </location>
</feature>
<proteinExistence type="predicted"/>
<dbReference type="EMBL" id="CADCTP010000249">
    <property type="protein sequence ID" value="CAA9267593.1"/>
    <property type="molecule type" value="Genomic_DNA"/>
</dbReference>
<reference evidence="2" key="1">
    <citation type="submission" date="2020-02" db="EMBL/GenBank/DDBJ databases">
        <authorList>
            <person name="Meier V. D."/>
        </authorList>
    </citation>
    <scope>NUCLEOTIDE SEQUENCE</scope>
    <source>
        <strain evidence="2">AVDCRST_MAG41</strain>
    </source>
</reference>
<evidence type="ECO:0000256" key="1">
    <source>
        <dbReference type="SAM" id="MobiDB-lite"/>
    </source>
</evidence>
<accession>A0A6J4J154</accession>
<sequence length="220" mass="23040">DTPTGPGHGRDRGPAAPGPAPRAGCRRGARPVRGRRRDRGARRDRRRPAAGRRLGGRRLRPRHVPAPPPGHPDGPGRPGQQRRPRRAADRVRHRDPAVRPDRAAAWLAAELGAVPGDRPPADGLDGPGPLDGGRRADARDGEHRRARPAPHALRPAARRLLPAADDPAPPRRPGHGAARGHPRGPAVRAGPGGEDGAAAGGRGRHDGADAALARRPAPVL</sequence>
<organism evidence="2">
    <name type="scientific">uncultured Mycobacteriales bacterium</name>
    <dbReference type="NCBI Taxonomy" id="581187"/>
    <lineage>
        <taxon>Bacteria</taxon>
        <taxon>Bacillati</taxon>
        <taxon>Actinomycetota</taxon>
        <taxon>Actinomycetes</taxon>
        <taxon>Mycobacteriales</taxon>
        <taxon>environmental samples</taxon>
    </lineage>
</organism>
<feature type="compositionally biased region" description="Basic and acidic residues" evidence="1">
    <location>
        <begin position="132"/>
        <end position="143"/>
    </location>
</feature>
<feature type="non-terminal residue" evidence="2">
    <location>
        <position position="220"/>
    </location>
</feature>
<feature type="compositionally biased region" description="Basic residues" evidence="1">
    <location>
        <begin position="172"/>
        <end position="182"/>
    </location>
</feature>
<protein>
    <submittedName>
        <fullName evidence="2">Uncharacterized protein</fullName>
    </submittedName>
</protein>
<feature type="compositionally biased region" description="Gly residues" evidence="1">
    <location>
        <begin position="190"/>
        <end position="201"/>
    </location>
</feature>